<keyword evidence="7 10" id="KW-0472">Membrane</keyword>
<evidence type="ECO:0000256" key="1">
    <source>
        <dbReference type="ARBA" id="ARBA00004167"/>
    </source>
</evidence>
<keyword evidence="5" id="KW-0560">Oxidoreductase</keyword>
<dbReference type="OrthoDB" id="3687641at2759"/>
<organism evidence="11 12">
    <name type="scientific">Diaporthe helianthi</name>
    <dbReference type="NCBI Taxonomy" id="158607"/>
    <lineage>
        <taxon>Eukaryota</taxon>
        <taxon>Fungi</taxon>
        <taxon>Dikarya</taxon>
        <taxon>Ascomycota</taxon>
        <taxon>Pezizomycotina</taxon>
        <taxon>Sordariomycetes</taxon>
        <taxon>Sordariomycetidae</taxon>
        <taxon>Diaporthales</taxon>
        <taxon>Diaporthaceae</taxon>
        <taxon>Diaporthe</taxon>
    </lineage>
</organism>
<keyword evidence="8" id="KW-0325">Glycoprotein</keyword>
<keyword evidence="6" id="KW-0843">Virulence</keyword>
<evidence type="ECO:0000256" key="9">
    <source>
        <dbReference type="ARBA" id="ARBA00035112"/>
    </source>
</evidence>
<dbReference type="PANTHER" id="PTHR33365:SF11">
    <property type="entry name" value="TAT PATHWAY SIGNAL SEQUENCE"/>
    <property type="match status" value="1"/>
</dbReference>
<evidence type="ECO:0000313" key="11">
    <source>
        <dbReference type="EMBL" id="POS68589.1"/>
    </source>
</evidence>
<keyword evidence="4 10" id="KW-1133">Transmembrane helix</keyword>
<accession>A0A2P5HEC5</accession>
<dbReference type="GO" id="GO:0016020">
    <property type="term" value="C:membrane"/>
    <property type="evidence" value="ECO:0007669"/>
    <property type="project" value="UniProtKB-SubCell"/>
</dbReference>
<dbReference type="STRING" id="158607.A0A2P5HEC5"/>
<dbReference type="Pfam" id="PF11807">
    <property type="entry name" value="UstYa"/>
    <property type="match status" value="1"/>
</dbReference>
<comment type="similarity">
    <text evidence="9">Belongs to the ustYa family.</text>
</comment>
<keyword evidence="12" id="KW-1185">Reference proteome</keyword>
<dbReference type="InterPro" id="IPR021765">
    <property type="entry name" value="UstYa-like"/>
</dbReference>
<reference evidence="11" key="1">
    <citation type="submission" date="2017-09" db="EMBL/GenBank/DDBJ databases">
        <title>Polyketide synthases of a Diaporthe helianthi virulent isolate.</title>
        <authorList>
            <person name="Baroncelli R."/>
        </authorList>
    </citation>
    <scope>NUCLEOTIDE SEQUENCE [LARGE SCALE GENOMIC DNA]</scope>
    <source>
        <strain evidence="11">7/96</strain>
    </source>
</reference>
<gene>
    <name evidence="11" type="ORF">DHEL01_v213016</name>
</gene>
<feature type="transmembrane region" description="Helical" evidence="10">
    <location>
        <begin position="33"/>
        <end position="53"/>
    </location>
</feature>
<sequence>MSMSGPDWTTLTKWEEVQEVGFRPISRRLSSGVVRVLLAATVSVACLGGWLWLRAHMSEEDAGVSEQLAPKSVKFEERPDLRVEPRPWDLDAGDWLAPVPMDAVMLEVSKSAAELAGLDGGLPNGNERTAVYGVSWTHQMHCLSMIRDVFWDLMRMRHQMLTPSVDDGSRSEEKMKLLDHISHCFDYLHQGIVCGADTTLEPAAVDDEAEPHINGYGGDAVIDWMKRYRLHSKGSAGGEHHHSRNVD</sequence>
<dbReference type="InParanoid" id="A0A2P5HEC5"/>
<evidence type="ECO:0000256" key="4">
    <source>
        <dbReference type="ARBA" id="ARBA00022989"/>
    </source>
</evidence>
<dbReference type="EMBL" id="MAVT02003817">
    <property type="protein sequence ID" value="POS68589.1"/>
    <property type="molecule type" value="Genomic_DNA"/>
</dbReference>
<evidence type="ECO:0000256" key="3">
    <source>
        <dbReference type="ARBA" id="ARBA00022692"/>
    </source>
</evidence>
<comment type="pathway">
    <text evidence="2">Mycotoxin biosynthesis.</text>
</comment>
<dbReference type="GO" id="GO:0016491">
    <property type="term" value="F:oxidoreductase activity"/>
    <property type="evidence" value="ECO:0007669"/>
    <property type="project" value="UniProtKB-KW"/>
</dbReference>
<evidence type="ECO:0000256" key="5">
    <source>
        <dbReference type="ARBA" id="ARBA00023002"/>
    </source>
</evidence>
<protein>
    <recommendedName>
        <fullName evidence="13">Tat pathway signal sequence</fullName>
    </recommendedName>
</protein>
<keyword evidence="3 10" id="KW-0812">Transmembrane</keyword>
<dbReference type="Proteomes" id="UP000094444">
    <property type="component" value="Unassembled WGS sequence"/>
</dbReference>
<evidence type="ECO:0000256" key="8">
    <source>
        <dbReference type="ARBA" id="ARBA00023180"/>
    </source>
</evidence>
<proteinExistence type="inferred from homology"/>
<evidence type="ECO:0000256" key="6">
    <source>
        <dbReference type="ARBA" id="ARBA00023026"/>
    </source>
</evidence>
<name>A0A2P5HEC5_DIAHE</name>
<dbReference type="PANTHER" id="PTHR33365">
    <property type="entry name" value="YALI0B05434P"/>
    <property type="match status" value="1"/>
</dbReference>
<dbReference type="GO" id="GO:0043386">
    <property type="term" value="P:mycotoxin biosynthetic process"/>
    <property type="evidence" value="ECO:0007669"/>
    <property type="project" value="InterPro"/>
</dbReference>
<evidence type="ECO:0000256" key="10">
    <source>
        <dbReference type="SAM" id="Phobius"/>
    </source>
</evidence>
<comment type="subcellular location">
    <subcellularLocation>
        <location evidence="1">Membrane</location>
        <topology evidence="1">Single-pass membrane protein</topology>
    </subcellularLocation>
</comment>
<evidence type="ECO:0008006" key="13">
    <source>
        <dbReference type="Google" id="ProtNLM"/>
    </source>
</evidence>
<evidence type="ECO:0000256" key="7">
    <source>
        <dbReference type="ARBA" id="ARBA00023136"/>
    </source>
</evidence>
<evidence type="ECO:0000313" key="12">
    <source>
        <dbReference type="Proteomes" id="UP000094444"/>
    </source>
</evidence>
<dbReference type="AlphaFoldDB" id="A0A2P5HEC5"/>
<comment type="caution">
    <text evidence="11">The sequence shown here is derived from an EMBL/GenBank/DDBJ whole genome shotgun (WGS) entry which is preliminary data.</text>
</comment>
<evidence type="ECO:0000256" key="2">
    <source>
        <dbReference type="ARBA" id="ARBA00004685"/>
    </source>
</evidence>